<name>A0A849SLI1_UNCEI</name>
<sequence>MKRIGYTSLALLSVFTLAMAAGVANATPVPITGVVTERIFNDCPLSTVTTVNNYPSSISITDAWSDLCVGFANRHNWRFSTDGSSSAVFGNNNDFKYSAVMEIVGSGTCEAGLEVAPWWSPDAGGRIQARIPDGEIACFDGRLPFYSFSNPAGHNLRYTGGKITMEIEYHENGLSSGSPATIEYRVVYNNVSYTSGPLPFDQANPAEDPPHGQWGMLDPAYVGGMAQTNNGTAGTGRTYVVNWEDISFTCFDCATSAQKSTWGRLKSLYR</sequence>
<feature type="signal peptide" evidence="1">
    <location>
        <begin position="1"/>
        <end position="20"/>
    </location>
</feature>
<evidence type="ECO:0000313" key="2">
    <source>
        <dbReference type="EMBL" id="NOT33444.1"/>
    </source>
</evidence>
<keyword evidence="1" id="KW-0732">Signal</keyword>
<accession>A0A849SLI1</accession>
<evidence type="ECO:0000256" key="1">
    <source>
        <dbReference type="SAM" id="SignalP"/>
    </source>
</evidence>
<organism evidence="2 3">
    <name type="scientific">Eiseniibacteriota bacterium</name>
    <dbReference type="NCBI Taxonomy" id="2212470"/>
    <lineage>
        <taxon>Bacteria</taxon>
        <taxon>Candidatus Eiseniibacteriota</taxon>
    </lineage>
</organism>
<protein>
    <submittedName>
        <fullName evidence="2">Uncharacterized protein</fullName>
    </submittedName>
</protein>
<evidence type="ECO:0000313" key="3">
    <source>
        <dbReference type="Proteomes" id="UP000580839"/>
    </source>
</evidence>
<comment type="caution">
    <text evidence="2">The sequence shown here is derived from an EMBL/GenBank/DDBJ whole genome shotgun (WGS) entry which is preliminary data.</text>
</comment>
<gene>
    <name evidence="2" type="ORF">HOP12_04655</name>
</gene>
<dbReference type="AlphaFoldDB" id="A0A849SLI1"/>
<dbReference type="EMBL" id="JABFRW010000051">
    <property type="protein sequence ID" value="NOT33444.1"/>
    <property type="molecule type" value="Genomic_DNA"/>
</dbReference>
<proteinExistence type="predicted"/>
<dbReference type="Proteomes" id="UP000580839">
    <property type="component" value="Unassembled WGS sequence"/>
</dbReference>
<feature type="chain" id="PRO_5032822686" evidence="1">
    <location>
        <begin position="21"/>
        <end position="270"/>
    </location>
</feature>
<reference evidence="2 3" key="1">
    <citation type="submission" date="2020-04" db="EMBL/GenBank/DDBJ databases">
        <title>Metagenomic profiling of ammonia- and methane-oxidizing microorganisms in a Dutch drinking water treatment plant.</title>
        <authorList>
            <person name="Poghosyan L."/>
            <person name="Leucker S."/>
        </authorList>
    </citation>
    <scope>NUCLEOTIDE SEQUENCE [LARGE SCALE GENOMIC DNA]</scope>
    <source>
        <strain evidence="2">S-RSF-IL-03</strain>
    </source>
</reference>